<dbReference type="InterPro" id="IPR007278">
    <property type="entry name" value="DUF397"/>
</dbReference>
<comment type="caution">
    <text evidence="2">The sequence shown here is derived from an EMBL/GenBank/DDBJ whole genome shotgun (WGS) entry which is preliminary data.</text>
</comment>
<evidence type="ECO:0000313" key="2">
    <source>
        <dbReference type="EMBL" id="NJP53910.1"/>
    </source>
</evidence>
<name>A0ABX1AFE2_9ACTN</name>
<proteinExistence type="predicted"/>
<organism evidence="2 3">
    <name type="scientific">Streptomyces composti</name>
    <dbReference type="NCBI Taxonomy" id="2720025"/>
    <lineage>
        <taxon>Bacteria</taxon>
        <taxon>Bacillati</taxon>
        <taxon>Actinomycetota</taxon>
        <taxon>Actinomycetes</taxon>
        <taxon>Kitasatosporales</taxon>
        <taxon>Streptomycetaceae</taxon>
        <taxon>Streptomyces</taxon>
    </lineage>
</organism>
<sequence length="79" mass="8178">MRGSTALEWFTSVHSGDDDGACAEVACDWRKSGHSSGEGGGCLEVAAHPSAIHIRDSKTPGAPHHIVTPGAWAAFLPVL</sequence>
<protein>
    <submittedName>
        <fullName evidence="2">DUF397 domain-containing protein</fullName>
    </submittedName>
</protein>
<evidence type="ECO:0000259" key="1">
    <source>
        <dbReference type="Pfam" id="PF04149"/>
    </source>
</evidence>
<dbReference type="RefSeq" id="WP_167998728.1">
    <property type="nucleotide sequence ID" value="NZ_JAATEM010000053.1"/>
</dbReference>
<accession>A0ABX1AFE2</accession>
<reference evidence="2 3" key="1">
    <citation type="submission" date="2020-03" db="EMBL/GenBank/DDBJ databases">
        <title>WGS of actinomycetes isolated from Thailand.</title>
        <authorList>
            <person name="Thawai C."/>
        </authorList>
    </citation>
    <scope>NUCLEOTIDE SEQUENCE [LARGE SCALE GENOMIC DNA]</scope>
    <source>
        <strain evidence="2 3">SBST2-5</strain>
    </source>
</reference>
<gene>
    <name evidence="2" type="ORF">HCJ93_28545</name>
</gene>
<keyword evidence="3" id="KW-1185">Reference proteome</keyword>
<dbReference type="EMBL" id="JAATEM010000053">
    <property type="protein sequence ID" value="NJP53910.1"/>
    <property type="molecule type" value="Genomic_DNA"/>
</dbReference>
<feature type="domain" description="DUF397" evidence="1">
    <location>
        <begin position="28"/>
        <end position="76"/>
    </location>
</feature>
<dbReference type="Pfam" id="PF04149">
    <property type="entry name" value="DUF397"/>
    <property type="match status" value="1"/>
</dbReference>
<dbReference type="Proteomes" id="UP000730591">
    <property type="component" value="Unassembled WGS sequence"/>
</dbReference>
<evidence type="ECO:0000313" key="3">
    <source>
        <dbReference type="Proteomes" id="UP000730591"/>
    </source>
</evidence>